<sequence length="377" mass="42160">MPSISIPADPTNPRQSIKAFPIVINSDGGEKGRLVKQLRTTYLNDLDTHEPLVTFVNTYGFIYEQDRGNTIVGEDQLGKKREAVTAAMVTLGCGPNLPSLGNVLGQLSEFQVIVRKTSSKAEEMVFEIVKYPRIFRGHTLIQKGLVCVSAEKFVKSPGKVQSGMDYLFIPTFLSVTYCPAAIKFQVPGPMLKMRSRYTQSLQLELMIRILCKPDSPLRKVHIPDKEGRGCLVSVWLHVCNIFKSGNKNGSEWQEYWMRKCANMQLEVSIADMWGPTIIIHARGHIPKSAKLFFGKGGWSCHPLHEVVPSVTKTLWSVGCEITKAKAIIQESSISLIVETTDIISPKVKISSKHRRFGKSNWGLFKKTKSLPNLTELE</sequence>
<name>A0A0U3K3I2_9MONO</name>
<evidence type="ECO:0000256" key="5">
    <source>
        <dbReference type="ARBA" id="ARBA00022844"/>
    </source>
</evidence>
<evidence type="ECO:0000256" key="2">
    <source>
        <dbReference type="ARBA" id="ARBA00004328"/>
    </source>
</evidence>
<dbReference type="GO" id="GO:0039660">
    <property type="term" value="F:structural constituent of virion"/>
    <property type="evidence" value="ECO:0007669"/>
    <property type="project" value="UniProtKB-KW"/>
</dbReference>
<dbReference type="InterPro" id="IPR055413">
    <property type="entry name" value="Matrix_Paramyxo_C"/>
</dbReference>
<dbReference type="Pfam" id="PF23765">
    <property type="entry name" value="Matrix_Paramyxo_C"/>
    <property type="match status" value="1"/>
</dbReference>
<evidence type="ECO:0000256" key="4">
    <source>
        <dbReference type="ARBA" id="ARBA00017678"/>
    </source>
</evidence>
<proteinExistence type="inferred from homology"/>
<dbReference type="GO" id="GO:0044423">
    <property type="term" value="C:virion component"/>
    <property type="evidence" value="ECO:0007669"/>
    <property type="project" value="UniProtKB-KW"/>
</dbReference>
<evidence type="ECO:0000313" key="9">
    <source>
        <dbReference type="EMBL" id="ALV83452.1"/>
    </source>
</evidence>
<dbReference type="Gene3D" id="2.70.20.50">
    <property type="entry name" value="Viral matrix protein, N-terminal domain"/>
    <property type="match status" value="1"/>
</dbReference>
<dbReference type="Pfam" id="PF00661">
    <property type="entry name" value="Matrix_Paramyxo_N"/>
    <property type="match status" value="1"/>
</dbReference>
<dbReference type="InterPro" id="IPR000982">
    <property type="entry name" value="Matrix_Paramyxo_N"/>
</dbReference>
<evidence type="ECO:0000256" key="1">
    <source>
        <dbReference type="ARBA" id="ARBA00002926"/>
    </source>
</evidence>
<dbReference type="InterPro" id="IPR042540">
    <property type="entry name" value="Matrix_N"/>
</dbReference>
<dbReference type="EMBL" id="KP893891">
    <property type="protein sequence ID" value="ALV83452.1"/>
    <property type="molecule type" value="Viral_cRNA"/>
</dbReference>
<keyword evidence="5" id="KW-0946">Virion</keyword>
<dbReference type="GO" id="GO:0019068">
    <property type="term" value="P:virion assembly"/>
    <property type="evidence" value="ECO:0007669"/>
    <property type="project" value="InterPro"/>
</dbReference>
<protein>
    <recommendedName>
        <fullName evidence="4">Matrix protein</fullName>
    </recommendedName>
</protein>
<gene>
    <name evidence="9" type="primary">M</name>
</gene>
<comment type="similarity">
    <text evidence="3">Belongs to the morbillivirus/respirovirus/rubulavirus M protein family.</text>
</comment>
<feature type="domain" description="Matrix protein N-terminal" evidence="7">
    <location>
        <begin position="9"/>
        <end position="180"/>
    </location>
</feature>
<comment type="function">
    <text evidence="1">The M protein has a crucial role in virus assembly and interacts with the RNP complex as well as with the viral membrane.</text>
</comment>
<feature type="domain" description="Matrix protein C-terminal Paramyxoviridae" evidence="8">
    <location>
        <begin position="184"/>
        <end position="343"/>
    </location>
</feature>
<evidence type="ECO:0000256" key="3">
    <source>
        <dbReference type="ARBA" id="ARBA00008405"/>
    </source>
</evidence>
<evidence type="ECO:0000256" key="6">
    <source>
        <dbReference type="ARBA" id="ARBA00023311"/>
    </source>
</evidence>
<evidence type="ECO:0000259" key="7">
    <source>
        <dbReference type="Pfam" id="PF00661"/>
    </source>
</evidence>
<comment type="subcellular location">
    <subcellularLocation>
        <location evidence="2">Virion</location>
    </subcellularLocation>
</comment>
<accession>A0A0U3K3I2</accession>
<keyword evidence="6" id="KW-0468">Viral matrix protein</keyword>
<reference evidence="9 10" key="1">
    <citation type="journal article" date="2015" name="Zhongguo Yu Fang Shou Yi Xue Bao">
        <title>The complete genome sequencing and analysis of canine parainfluenza virus strain CC-14.</title>
        <authorList>
            <person name="Gao S."/>
            <person name="Jin H."/>
            <person name="Zhang S."/>
            <person name="Liu Y."/>
            <person name="Hu R."/>
        </authorList>
    </citation>
    <scope>NUCLEOTIDE SEQUENCE [LARGE SCALE GENOMIC DNA]</scope>
    <source>
        <strain evidence="9">CC-14</strain>
    </source>
</reference>
<organism evidence="9 10">
    <name type="scientific">Mammalian orthorubulavirus 5</name>
    <dbReference type="NCBI Taxonomy" id="2560580"/>
    <lineage>
        <taxon>Viruses</taxon>
        <taxon>Riboviria</taxon>
        <taxon>Orthornavirae</taxon>
        <taxon>Negarnaviricota</taxon>
        <taxon>Haploviricotina</taxon>
        <taxon>Monjiviricetes</taxon>
        <taxon>Mononegavirales</taxon>
        <taxon>Paramyxoviridae</taxon>
        <taxon>Rubulavirinae</taxon>
        <taxon>Orthorubulavirus</taxon>
        <taxon>Orthorubulavirus mammalis</taxon>
    </lineage>
</organism>
<dbReference type="Gene3D" id="2.70.20.60">
    <property type="entry name" value="Viral matrix protein, C-terminal domain"/>
    <property type="match status" value="1"/>
</dbReference>
<dbReference type="Proteomes" id="UP000113787">
    <property type="component" value="Genome"/>
</dbReference>
<evidence type="ECO:0000313" key="10">
    <source>
        <dbReference type="Proteomes" id="UP000113787"/>
    </source>
</evidence>
<dbReference type="InterPro" id="IPR042539">
    <property type="entry name" value="Matrix_C"/>
</dbReference>
<evidence type="ECO:0000259" key="8">
    <source>
        <dbReference type="Pfam" id="PF23765"/>
    </source>
</evidence>